<evidence type="ECO:0000256" key="2">
    <source>
        <dbReference type="ARBA" id="ARBA00023125"/>
    </source>
</evidence>
<evidence type="ECO:0000259" key="5">
    <source>
        <dbReference type="PROSITE" id="PS50995"/>
    </source>
</evidence>
<reference evidence="6 7" key="1">
    <citation type="submission" date="2022-04" db="EMBL/GenBank/DDBJ databases">
        <title>Roseobacter sp. WL0113 is a bacterium isolated from neritic sediment.</title>
        <authorList>
            <person name="Wang L."/>
            <person name="He W."/>
            <person name="Zhang D.-F."/>
        </authorList>
    </citation>
    <scope>NUCLEOTIDE SEQUENCE [LARGE SCALE GENOMIC DNA]</scope>
    <source>
        <strain evidence="6 7">WL0113</strain>
    </source>
</reference>
<dbReference type="PANTHER" id="PTHR42756:SF1">
    <property type="entry name" value="TRANSCRIPTIONAL REPRESSOR OF EMRAB OPERON"/>
    <property type="match status" value="1"/>
</dbReference>
<dbReference type="PANTHER" id="PTHR42756">
    <property type="entry name" value="TRANSCRIPTIONAL REGULATOR, MARR"/>
    <property type="match status" value="1"/>
</dbReference>
<evidence type="ECO:0000256" key="4">
    <source>
        <dbReference type="SAM" id="MobiDB-lite"/>
    </source>
</evidence>
<name>A0ABT3B9B5_9RHOB</name>
<dbReference type="PRINTS" id="PR00598">
    <property type="entry name" value="HTHMARR"/>
</dbReference>
<dbReference type="SMART" id="SM00529">
    <property type="entry name" value="HTH_DTXR"/>
    <property type="match status" value="1"/>
</dbReference>
<evidence type="ECO:0000313" key="6">
    <source>
        <dbReference type="EMBL" id="MCV3270169.1"/>
    </source>
</evidence>
<dbReference type="InterPro" id="IPR022689">
    <property type="entry name" value="Iron_dep_repressor"/>
</dbReference>
<keyword evidence="3" id="KW-0804">Transcription</keyword>
<feature type="domain" description="HTH marR-type" evidence="5">
    <location>
        <begin position="1"/>
        <end position="136"/>
    </location>
</feature>
<sequence>MLRKGHKLHALLHSADLIEQHLRIELEPLGLRPRQARVLNALGHAGTSSQIELARAFNVSPASMSTMTQRLVEGGYILRSEDPKERRTNTLELTEKGRALLSDVRKAWANVDKIIETAIGKDKAEALAERAFELRNALGGHPPAKALARRSAGADKAPRKT</sequence>
<feature type="region of interest" description="Disordered" evidence="4">
    <location>
        <begin position="138"/>
        <end position="161"/>
    </location>
</feature>
<accession>A0ABT3B9B5</accession>
<gene>
    <name evidence="6" type="ORF">MUB52_01900</name>
</gene>
<proteinExistence type="predicted"/>
<feature type="compositionally biased region" description="Basic and acidic residues" evidence="4">
    <location>
        <begin position="152"/>
        <end position="161"/>
    </location>
</feature>
<dbReference type="PROSITE" id="PS50995">
    <property type="entry name" value="HTH_MARR_2"/>
    <property type="match status" value="1"/>
</dbReference>
<dbReference type="InterPro" id="IPR036390">
    <property type="entry name" value="WH_DNA-bd_sf"/>
</dbReference>
<dbReference type="RefSeq" id="WP_263842488.1">
    <property type="nucleotide sequence ID" value="NZ_JALIEB010000001.1"/>
</dbReference>
<dbReference type="InterPro" id="IPR036388">
    <property type="entry name" value="WH-like_DNA-bd_sf"/>
</dbReference>
<keyword evidence="7" id="KW-1185">Reference proteome</keyword>
<dbReference type="Gene3D" id="1.10.10.10">
    <property type="entry name" value="Winged helix-like DNA-binding domain superfamily/Winged helix DNA-binding domain"/>
    <property type="match status" value="1"/>
</dbReference>
<dbReference type="SMART" id="SM00347">
    <property type="entry name" value="HTH_MARR"/>
    <property type="match status" value="1"/>
</dbReference>
<dbReference type="EMBL" id="JALIEB010000001">
    <property type="protein sequence ID" value="MCV3270169.1"/>
    <property type="molecule type" value="Genomic_DNA"/>
</dbReference>
<dbReference type="SUPFAM" id="SSF46785">
    <property type="entry name" value="Winged helix' DNA-binding domain"/>
    <property type="match status" value="1"/>
</dbReference>
<evidence type="ECO:0000256" key="1">
    <source>
        <dbReference type="ARBA" id="ARBA00023015"/>
    </source>
</evidence>
<dbReference type="Pfam" id="PF12802">
    <property type="entry name" value="MarR_2"/>
    <property type="match status" value="1"/>
</dbReference>
<dbReference type="InterPro" id="IPR000835">
    <property type="entry name" value="HTH_MarR-typ"/>
</dbReference>
<evidence type="ECO:0000313" key="7">
    <source>
        <dbReference type="Proteomes" id="UP001208690"/>
    </source>
</evidence>
<dbReference type="Proteomes" id="UP001208690">
    <property type="component" value="Unassembled WGS sequence"/>
</dbReference>
<comment type="caution">
    <text evidence="6">The sequence shown here is derived from an EMBL/GenBank/DDBJ whole genome shotgun (WGS) entry which is preliminary data.</text>
</comment>
<keyword evidence="1" id="KW-0805">Transcription regulation</keyword>
<evidence type="ECO:0000256" key="3">
    <source>
        <dbReference type="ARBA" id="ARBA00023163"/>
    </source>
</evidence>
<protein>
    <submittedName>
        <fullName evidence="6">MarR family transcriptional regulator</fullName>
    </submittedName>
</protein>
<organism evidence="6 7">
    <name type="scientific">Roseobacter sinensis</name>
    <dbReference type="NCBI Taxonomy" id="2931391"/>
    <lineage>
        <taxon>Bacteria</taxon>
        <taxon>Pseudomonadati</taxon>
        <taxon>Pseudomonadota</taxon>
        <taxon>Alphaproteobacteria</taxon>
        <taxon>Rhodobacterales</taxon>
        <taxon>Roseobacteraceae</taxon>
        <taxon>Roseobacter</taxon>
    </lineage>
</organism>
<keyword evidence="2" id="KW-0238">DNA-binding</keyword>